<comment type="caution">
    <text evidence="1">The sequence shown here is derived from an EMBL/GenBank/DDBJ whole genome shotgun (WGS) entry which is preliminary data.</text>
</comment>
<dbReference type="EMBL" id="CM042010">
    <property type="protein sequence ID" value="KAI3780768.1"/>
    <property type="molecule type" value="Genomic_DNA"/>
</dbReference>
<keyword evidence="2" id="KW-1185">Reference proteome</keyword>
<name>A0ACB9GCI3_CICIN</name>
<reference evidence="2" key="1">
    <citation type="journal article" date="2022" name="Mol. Ecol. Resour.">
        <title>The genomes of chicory, endive, great burdock and yacon provide insights into Asteraceae palaeo-polyploidization history and plant inulin production.</title>
        <authorList>
            <person name="Fan W."/>
            <person name="Wang S."/>
            <person name="Wang H."/>
            <person name="Wang A."/>
            <person name="Jiang F."/>
            <person name="Liu H."/>
            <person name="Zhao H."/>
            <person name="Xu D."/>
            <person name="Zhang Y."/>
        </authorList>
    </citation>
    <scope>NUCLEOTIDE SEQUENCE [LARGE SCALE GENOMIC DNA]</scope>
    <source>
        <strain evidence="2">cv. Punajuju</strain>
    </source>
</reference>
<accession>A0ACB9GCI3</accession>
<reference evidence="1 2" key="2">
    <citation type="journal article" date="2022" name="Mol. Ecol. Resour.">
        <title>The genomes of chicory, endive, great burdock and yacon provide insights into Asteraceae paleo-polyploidization history and plant inulin production.</title>
        <authorList>
            <person name="Fan W."/>
            <person name="Wang S."/>
            <person name="Wang H."/>
            <person name="Wang A."/>
            <person name="Jiang F."/>
            <person name="Liu H."/>
            <person name="Zhao H."/>
            <person name="Xu D."/>
            <person name="Zhang Y."/>
        </authorList>
    </citation>
    <scope>NUCLEOTIDE SEQUENCE [LARGE SCALE GENOMIC DNA]</scope>
    <source>
        <strain evidence="2">cv. Punajuju</strain>
        <tissue evidence="1">Leaves</tissue>
    </source>
</reference>
<sequence>MRGTRGYLAPEWLSGVAITMKADVYSFGMMVFEFISGARNSEQSRNGKNGFFPVRVANFLVSGHDDVLGLLDPRLNGEANVEEVMKLCKVACWCVQDDEESRPTMSQVEQILEGVLDVNMPPMPRSLQLFVDNGNDIVFFTESSSSQTSQAQSNLSSGGSQTKSI</sequence>
<evidence type="ECO:0000313" key="2">
    <source>
        <dbReference type="Proteomes" id="UP001055811"/>
    </source>
</evidence>
<protein>
    <submittedName>
        <fullName evidence="1">Uncharacterized protein</fullName>
    </submittedName>
</protein>
<organism evidence="1 2">
    <name type="scientific">Cichorium intybus</name>
    <name type="common">Chicory</name>
    <dbReference type="NCBI Taxonomy" id="13427"/>
    <lineage>
        <taxon>Eukaryota</taxon>
        <taxon>Viridiplantae</taxon>
        <taxon>Streptophyta</taxon>
        <taxon>Embryophyta</taxon>
        <taxon>Tracheophyta</taxon>
        <taxon>Spermatophyta</taxon>
        <taxon>Magnoliopsida</taxon>
        <taxon>eudicotyledons</taxon>
        <taxon>Gunneridae</taxon>
        <taxon>Pentapetalae</taxon>
        <taxon>asterids</taxon>
        <taxon>campanulids</taxon>
        <taxon>Asterales</taxon>
        <taxon>Asteraceae</taxon>
        <taxon>Cichorioideae</taxon>
        <taxon>Cichorieae</taxon>
        <taxon>Cichoriinae</taxon>
        <taxon>Cichorium</taxon>
    </lineage>
</organism>
<proteinExistence type="predicted"/>
<gene>
    <name evidence="1" type="ORF">L2E82_10758</name>
</gene>
<dbReference type="Proteomes" id="UP001055811">
    <property type="component" value="Linkage Group LG02"/>
</dbReference>
<evidence type="ECO:0000313" key="1">
    <source>
        <dbReference type="EMBL" id="KAI3780768.1"/>
    </source>
</evidence>